<name>A0A3L6QH57_PANMI</name>
<sequence>MPEDPPHLEFLFNCALSAPAPTAPGCIVVLGLVRETYLRYCRVGDETWSQVDVTFEVDSEVFNGAVAFHGGKIYAATNASYSVVVDATGPAPAAPLVERTDIKILPPFVGIEEDEEDCDEYDETTPPPDTKAYWSVPSNGRFKFELPRQGSSKGDGQEKSISRPDPTLSSDECPPPQWTGVNLDTDRGHQGMAVAHDPAQPRGGNGGSFHVFDPVTKNRYTLSARVPGVTVPDDSASLMLHGSKDGWLLVSRGQYSFFLMNPFKRGDDAMVVLPPAHELFFKGISCSTPGSHDFTVMIIEGFSFSDHDTVAVRTWRPGQASWEQHGDFECEVGFLLATHNPLFFDGEFYCLARDGKLGVSNPRTMAWRVLAEWKGEVIIVWRYTYVEEPIDIFQLDRERMAWSKMEVLEGGAVFWDRKQATLRSALSLAHNGVRECVF</sequence>
<keyword evidence="4" id="KW-1185">Reference proteome</keyword>
<dbReference type="EMBL" id="PQIB02000012">
    <property type="protein sequence ID" value="RLM79944.1"/>
    <property type="molecule type" value="Genomic_DNA"/>
</dbReference>
<proteinExistence type="predicted"/>
<evidence type="ECO:0000313" key="4">
    <source>
        <dbReference type="Proteomes" id="UP000275267"/>
    </source>
</evidence>
<dbReference type="Proteomes" id="UP000275267">
    <property type="component" value="Unassembled WGS sequence"/>
</dbReference>
<evidence type="ECO:0000313" key="3">
    <source>
        <dbReference type="EMBL" id="RLM79944.1"/>
    </source>
</evidence>
<feature type="domain" description="KIB1-4 beta-propeller" evidence="2">
    <location>
        <begin position="10"/>
        <end position="116"/>
    </location>
</feature>
<feature type="domain" description="KIB1-4 beta-propeller" evidence="2">
    <location>
        <begin position="228"/>
        <end position="427"/>
    </location>
</feature>
<evidence type="ECO:0000256" key="1">
    <source>
        <dbReference type="SAM" id="MobiDB-lite"/>
    </source>
</evidence>
<dbReference type="PANTHER" id="PTHR33127:SF97">
    <property type="entry name" value="OS08G0448300 PROTEIN"/>
    <property type="match status" value="1"/>
</dbReference>
<dbReference type="STRING" id="4540.A0A3L6QH57"/>
<dbReference type="OrthoDB" id="1863935at2759"/>
<dbReference type="Pfam" id="PF03478">
    <property type="entry name" value="Beta-prop_KIB1-4"/>
    <property type="match status" value="2"/>
</dbReference>
<accession>A0A3L6QH57</accession>
<gene>
    <name evidence="3" type="ORF">C2845_PM12G16430</name>
</gene>
<protein>
    <recommendedName>
        <fullName evidence="2">KIB1-4 beta-propeller domain-containing protein</fullName>
    </recommendedName>
</protein>
<dbReference type="AlphaFoldDB" id="A0A3L6QH57"/>
<organism evidence="3 4">
    <name type="scientific">Panicum miliaceum</name>
    <name type="common">Proso millet</name>
    <name type="synonym">Broomcorn millet</name>
    <dbReference type="NCBI Taxonomy" id="4540"/>
    <lineage>
        <taxon>Eukaryota</taxon>
        <taxon>Viridiplantae</taxon>
        <taxon>Streptophyta</taxon>
        <taxon>Embryophyta</taxon>
        <taxon>Tracheophyta</taxon>
        <taxon>Spermatophyta</taxon>
        <taxon>Magnoliopsida</taxon>
        <taxon>Liliopsida</taxon>
        <taxon>Poales</taxon>
        <taxon>Poaceae</taxon>
        <taxon>PACMAD clade</taxon>
        <taxon>Panicoideae</taxon>
        <taxon>Panicodae</taxon>
        <taxon>Paniceae</taxon>
        <taxon>Panicinae</taxon>
        <taxon>Panicum</taxon>
        <taxon>Panicum sect. Panicum</taxon>
    </lineage>
</organism>
<reference evidence="4" key="1">
    <citation type="journal article" date="2019" name="Nat. Commun.">
        <title>The genome of broomcorn millet.</title>
        <authorList>
            <person name="Zou C."/>
            <person name="Miki D."/>
            <person name="Li D."/>
            <person name="Tang Q."/>
            <person name="Xiao L."/>
            <person name="Rajput S."/>
            <person name="Deng P."/>
            <person name="Jia W."/>
            <person name="Huang R."/>
            <person name="Zhang M."/>
            <person name="Sun Y."/>
            <person name="Hu J."/>
            <person name="Fu X."/>
            <person name="Schnable P.S."/>
            <person name="Li F."/>
            <person name="Zhang H."/>
            <person name="Feng B."/>
            <person name="Zhu X."/>
            <person name="Liu R."/>
            <person name="Schnable J.C."/>
            <person name="Zhu J.-K."/>
            <person name="Zhang H."/>
        </authorList>
    </citation>
    <scope>NUCLEOTIDE SEQUENCE [LARGE SCALE GENOMIC DNA]</scope>
</reference>
<dbReference type="InterPro" id="IPR005174">
    <property type="entry name" value="KIB1-4_b-propeller"/>
</dbReference>
<feature type="compositionally biased region" description="Acidic residues" evidence="1">
    <location>
        <begin position="113"/>
        <end position="123"/>
    </location>
</feature>
<feature type="region of interest" description="Disordered" evidence="1">
    <location>
        <begin position="113"/>
        <end position="206"/>
    </location>
</feature>
<evidence type="ECO:0000259" key="2">
    <source>
        <dbReference type="Pfam" id="PF03478"/>
    </source>
</evidence>
<comment type="caution">
    <text evidence="3">The sequence shown here is derived from an EMBL/GenBank/DDBJ whole genome shotgun (WGS) entry which is preliminary data.</text>
</comment>
<dbReference type="PANTHER" id="PTHR33127">
    <property type="entry name" value="TRANSMEMBRANE PROTEIN"/>
    <property type="match status" value="1"/>
</dbReference>